<reference evidence="2" key="1">
    <citation type="submission" date="2014-08" db="EMBL/GenBank/DDBJ databases">
        <authorList>
            <person name="Sharma Rahul"/>
            <person name="Thines Marco"/>
        </authorList>
    </citation>
    <scope>NUCLEOTIDE SEQUENCE</scope>
</reference>
<feature type="transmembrane region" description="Helical" evidence="1">
    <location>
        <begin position="12"/>
        <end position="31"/>
    </location>
</feature>
<keyword evidence="1" id="KW-0812">Transmembrane</keyword>
<feature type="transmembrane region" description="Helical" evidence="1">
    <location>
        <begin position="43"/>
        <end position="62"/>
    </location>
</feature>
<dbReference type="AlphaFoldDB" id="A0A0F7SQK9"/>
<keyword evidence="1" id="KW-1133">Transmembrane helix</keyword>
<sequence>MFLFSLDLPSFSFFWGPGMFFFSFPSTDLVFRLPCILWVDLNFFLLSFFLSLLTIYKTILIVHSSVPHLVWTDHCTSSKQK</sequence>
<proteinExistence type="predicted"/>
<dbReference type="EMBL" id="LN483157">
    <property type="protein sequence ID" value="CED83736.1"/>
    <property type="molecule type" value="Genomic_DNA"/>
</dbReference>
<protein>
    <submittedName>
        <fullName evidence="2">Uncharacterized protein</fullName>
    </submittedName>
</protein>
<evidence type="ECO:0000256" key="1">
    <source>
        <dbReference type="SAM" id="Phobius"/>
    </source>
</evidence>
<evidence type="ECO:0000313" key="2">
    <source>
        <dbReference type="EMBL" id="CED83736.1"/>
    </source>
</evidence>
<name>A0A0F7SQK9_PHARH</name>
<organism evidence="2">
    <name type="scientific">Phaffia rhodozyma</name>
    <name type="common">Yeast</name>
    <name type="synonym">Xanthophyllomyces dendrorhous</name>
    <dbReference type="NCBI Taxonomy" id="264483"/>
    <lineage>
        <taxon>Eukaryota</taxon>
        <taxon>Fungi</taxon>
        <taxon>Dikarya</taxon>
        <taxon>Basidiomycota</taxon>
        <taxon>Agaricomycotina</taxon>
        <taxon>Tremellomycetes</taxon>
        <taxon>Cystofilobasidiales</taxon>
        <taxon>Mrakiaceae</taxon>
        <taxon>Phaffia</taxon>
    </lineage>
</organism>
<accession>A0A0F7SQK9</accession>
<keyword evidence="1" id="KW-0472">Membrane</keyword>